<dbReference type="CDD" id="cd22191">
    <property type="entry name" value="DPBB_RlpA_EXP_N-like"/>
    <property type="match status" value="1"/>
</dbReference>
<evidence type="ECO:0000313" key="4">
    <source>
        <dbReference type="Proteomes" id="UP000298061"/>
    </source>
</evidence>
<evidence type="ECO:0000313" key="3">
    <source>
        <dbReference type="EMBL" id="TFY78016.1"/>
    </source>
</evidence>
<evidence type="ECO:0000256" key="2">
    <source>
        <dbReference type="SAM" id="SignalP"/>
    </source>
</evidence>
<evidence type="ECO:0000256" key="1">
    <source>
        <dbReference type="ARBA" id="ARBA00022729"/>
    </source>
</evidence>
<dbReference type="EMBL" id="SFCI01000768">
    <property type="protein sequence ID" value="TFY78016.1"/>
    <property type="molecule type" value="Genomic_DNA"/>
</dbReference>
<keyword evidence="4" id="KW-1185">Reference proteome</keyword>
<dbReference type="AlphaFoldDB" id="A0A4Y9ZSZ7"/>
<reference evidence="3 4" key="1">
    <citation type="submission" date="2019-02" db="EMBL/GenBank/DDBJ databases">
        <title>Genome sequencing of the rare red list fungi Hericium alpestre (H. flagellum).</title>
        <authorList>
            <person name="Buettner E."/>
            <person name="Kellner H."/>
        </authorList>
    </citation>
    <scope>NUCLEOTIDE SEQUENCE [LARGE SCALE GENOMIC DNA]</scope>
    <source>
        <strain evidence="3 4">DSM 108284</strain>
    </source>
</reference>
<dbReference type="InterPro" id="IPR051477">
    <property type="entry name" value="Expansin_CellWall"/>
</dbReference>
<dbReference type="Gene3D" id="2.40.40.10">
    <property type="entry name" value="RlpA-like domain"/>
    <property type="match status" value="1"/>
</dbReference>
<feature type="signal peptide" evidence="2">
    <location>
        <begin position="1"/>
        <end position="20"/>
    </location>
</feature>
<dbReference type="STRING" id="135208.A0A4Y9ZSZ7"/>
<evidence type="ECO:0008006" key="5">
    <source>
        <dbReference type="Google" id="ProtNLM"/>
    </source>
</evidence>
<dbReference type="PANTHER" id="PTHR31836:SF28">
    <property type="entry name" value="SRCR DOMAIN-CONTAINING PROTEIN-RELATED"/>
    <property type="match status" value="1"/>
</dbReference>
<protein>
    <recommendedName>
        <fullName evidence="5">RlpA-like protein double-psi beta-barrel domain-containing protein</fullName>
    </recommendedName>
</protein>
<dbReference type="SUPFAM" id="SSF50685">
    <property type="entry name" value="Barwin-like endoglucanases"/>
    <property type="match status" value="1"/>
</dbReference>
<gene>
    <name evidence="3" type="ORF">EWM64_g5993</name>
</gene>
<proteinExistence type="predicted"/>
<dbReference type="Proteomes" id="UP000298061">
    <property type="component" value="Unassembled WGS sequence"/>
</dbReference>
<name>A0A4Y9ZSZ7_9AGAM</name>
<sequence>MRSILALNLLTILAPALGSAMSVDFGKRDDNVLFTYYNVGLGVCGRYNQPSDFEWNCGTHCFETITMTANGKTTTAQIVDECPTCSVGGLDLSTGLFDFFAGSLDAGEITGSWEYTT</sequence>
<accession>A0A4Y9ZSZ7</accession>
<organism evidence="3 4">
    <name type="scientific">Hericium alpestre</name>
    <dbReference type="NCBI Taxonomy" id="135208"/>
    <lineage>
        <taxon>Eukaryota</taxon>
        <taxon>Fungi</taxon>
        <taxon>Dikarya</taxon>
        <taxon>Basidiomycota</taxon>
        <taxon>Agaricomycotina</taxon>
        <taxon>Agaricomycetes</taxon>
        <taxon>Russulales</taxon>
        <taxon>Hericiaceae</taxon>
        <taxon>Hericium</taxon>
    </lineage>
</organism>
<feature type="chain" id="PRO_5021427535" description="RlpA-like protein double-psi beta-barrel domain-containing protein" evidence="2">
    <location>
        <begin position="21"/>
        <end position="117"/>
    </location>
</feature>
<dbReference type="PANTHER" id="PTHR31836">
    <property type="match status" value="1"/>
</dbReference>
<dbReference type="OrthoDB" id="623670at2759"/>
<keyword evidence="1 2" id="KW-0732">Signal</keyword>
<dbReference type="InterPro" id="IPR036908">
    <property type="entry name" value="RlpA-like_sf"/>
</dbReference>
<comment type="caution">
    <text evidence="3">The sequence shown here is derived from an EMBL/GenBank/DDBJ whole genome shotgun (WGS) entry which is preliminary data.</text>
</comment>